<evidence type="ECO:0008006" key="3">
    <source>
        <dbReference type="Google" id="ProtNLM"/>
    </source>
</evidence>
<dbReference type="Proteomes" id="UP000051576">
    <property type="component" value="Unassembled WGS sequence"/>
</dbReference>
<accession>A0A0R2C3X5</accession>
<evidence type="ECO:0000313" key="2">
    <source>
        <dbReference type="Proteomes" id="UP000051576"/>
    </source>
</evidence>
<evidence type="ECO:0000313" key="1">
    <source>
        <dbReference type="EMBL" id="KRM86312.1"/>
    </source>
</evidence>
<dbReference type="OrthoDB" id="1644322at2"/>
<dbReference type="PATRIC" id="fig|1133569.4.peg.1812"/>
<sequence>MKIRRITEVEAEFFLKNYYQDRGMLKWQGFFLSDHTEALKKAANQQAPSYLPKQNQETIADLLKFSWLSKRKILVQLDQYQTKGKGIIEYIGLVKGYNENSIILDTGDLQVSFDLEDIRGCKTI</sequence>
<dbReference type="eggNOG" id="ENOG5033CM8">
    <property type="taxonomic scope" value="Bacteria"/>
</dbReference>
<proteinExistence type="predicted"/>
<reference evidence="1 2" key="1">
    <citation type="journal article" date="2015" name="Genome Announc.">
        <title>Expanding the biotechnology potential of lactobacilli through comparative genomics of 213 strains and associated genera.</title>
        <authorList>
            <person name="Sun Z."/>
            <person name="Harris H.M."/>
            <person name="McCann A."/>
            <person name="Guo C."/>
            <person name="Argimon S."/>
            <person name="Zhang W."/>
            <person name="Yang X."/>
            <person name="Jeffery I.B."/>
            <person name="Cooney J.C."/>
            <person name="Kagawa T.F."/>
            <person name="Liu W."/>
            <person name="Song Y."/>
            <person name="Salvetti E."/>
            <person name="Wrobel A."/>
            <person name="Rasinkangas P."/>
            <person name="Parkhill J."/>
            <person name="Rea M.C."/>
            <person name="O'Sullivan O."/>
            <person name="Ritari J."/>
            <person name="Douillard F.P."/>
            <person name="Paul Ross R."/>
            <person name="Yang R."/>
            <person name="Briner A.E."/>
            <person name="Felis G.E."/>
            <person name="de Vos W.M."/>
            <person name="Barrangou R."/>
            <person name="Klaenhammer T.R."/>
            <person name="Caufield P.W."/>
            <person name="Cui Y."/>
            <person name="Zhang H."/>
            <person name="O'Toole P.W."/>
        </authorList>
    </citation>
    <scope>NUCLEOTIDE SEQUENCE [LARGE SCALE GENOMIC DNA]</scope>
    <source>
        <strain evidence="1 2">DSM 20605</strain>
    </source>
</reference>
<dbReference type="STRING" id="1133569.FD21_GL001667"/>
<dbReference type="AlphaFoldDB" id="A0A0R2C3X5"/>
<gene>
    <name evidence="1" type="ORF">FD21_GL001667</name>
</gene>
<name>A0A0R2C3X5_9LACO</name>
<dbReference type="EMBL" id="AYYX01000054">
    <property type="protein sequence ID" value="KRM86312.1"/>
    <property type="molecule type" value="Genomic_DNA"/>
</dbReference>
<keyword evidence="2" id="KW-1185">Reference proteome</keyword>
<organism evidence="1 2">
    <name type="scientific">Liquorilactobacillus vini DSM 20605</name>
    <dbReference type="NCBI Taxonomy" id="1133569"/>
    <lineage>
        <taxon>Bacteria</taxon>
        <taxon>Bacillati</taxon>
        <taxon>Bacillota</taxon>
        <taxon>Bacilli</taxon>
        <taxon>Lactobacillales</taxon>
        <taxon>Lactobacillaceae</taxon>
        <taxon>Liquorilactobacillus</taxon>
    </lineage>
</organism>
<comment type="caution">
    <text evidence="1">The sequence shown here is derived from an EMBL/GenBank/DDBJ whole genome shotgun (WGS) entry which is preliminary data.</text>
</comment>
<dbReference type="RefSeq" id="WP_010580733.1">
    <property type="nucleotide sequence ID" value="NZ_AHYZ01000107.1"/>
</dbReference>
<protein>
    <recommendedName>
        <fullName evidence="3">DNA-directed RNA polymerase beta subunit</fullName>
    </recommendedName>
</protein>